<proteinExistence type="inferred from homology"/>
<evidence type="ECO:0000256" key="5">
    <source>
        <dbReference type="ARBA" id="ARBA00023002"/>
    </source>
</evidence>
<accession>A0A6I0EVI4</accession>
<dbReference type="GO" id="GO:0016491">
    <property type="term" value="F:oxidoreductase activity"/>
    <property type="evidence" value="ECO:0007669"/>
    <property type="project" value="UniProtKB-KW"/>
</dbReference>
<protein>
    <submittedName>
        <fullName evidence="7">FAD-dependent oxidoreductase</fullName>
    </submittedName>
</protein>
<comment type="caution">
    <text evidence="7">The sequence shown here is derived from an EMBL/GenBank/DDBJ whole genome shotgun (WGS) entry which is preliminary data.</text>
</comment>
<dbReference type="InterPro" id="IPR039651">
    <property type="entry name" value="FixC-like"/>
</dbReference>
<sequence>MKDKKLERWASIPHEFEAIVVGGGPAGLSAAYTLAKGGVKTLLIERGDFPGSKNVMGGVLYSYPTAQVFPDFWKKAPLERPIIEQRAYLLAEDSAITAGFKDNRFFEEPYNNFTVFRGRFDKWMAGEAMEAGALLVSETVVTDLLYEGEGTGKKVVGVITNREEGTVRGHVVLLCEGANSILAQRAGLQEDLSPGDLACAVKEVIKLPKGAIEERFNVEKGQGVTIELLGEATLGMFGMGWIYTNKDTLSVGVGVMINELSRRGLNPNTVLEKMKNHPALRPLLVEGETVEYLAKIIPEGGYKQVPKLYSNGVLVCGDTAMLVNGVHREGSNLAMTSGKMAAETVIEAKAKGDFSAEALKRYKERLEDSFVLKDLKKYQNVSGLMQTNPHFFTVYPNMARQAAQELFTVNNVPKKEKQKKIIRDIRKKRSLTQIAGDLYRIWRTFG</sequence>
<dbReference type="Pfam" id="PF26311">
    <property type="entry name" value="ETF-QO_FixC_C"/>
    <property type="match status" value="1"/>
</dbReference>
<evidence type="ECO:0000256" key="4">
    <source>
        <dbReference type="ARBA" id="ARBA00022827"/>
    </source>
</evidence>
<dbReference type="PANTHER" id="PTHR43624:SF2">
    <property type="entry name" value="ELECTRON TRANSFER FLAVOPROTEIN-QUINONE OXIDOREDUCTASE YDIS-RELATED"/>
    <property type="match status" value="1"/>
</dbReference>
<comment type="cofactor">
    <cofactor evidence="1">
        <name>FAD</name>
        <dbReference type="ChEBI" id="CHEBI:57692"/>
    </cofactor>
</comment>
<comment type="similarity">
    <text evidence="2">Belongs to the ETF-QO/FixC family.</text>
</comment>
<dbReference type="InterPro" id="IPR059103">
    <property type="entry name" value="FixC-like_C"/>
</dbReference>
<dbReference type="InterPro" id="IPR036188">
    <property type="entry name" value="FAD/NAD-bd_sf"/>
</dbReference>
<dbReference type="EMBL" id="WBXO01000003">
    <property type="protein sequence ID" value="KAB2953504.1"/>
    <property type="molecule type" value="Genomic_DNA"/>
</dbReference>
<dbReference type="SUPFAM" id="SSF51905">
    <property type="entry name" value="FAD/NAD(P)-binding domain"/>
    <property type="match status" value="1"/>
</dbReference>
<gene>
    <name evidence="7" type="ORF">F9B85_05965</name>
</gene>
<keyword evidence="4" id="KW-0274">FAD</keyword>
<evidence type="ECO:0000256" key="1">
    <source>
        <dbReference type="ARBA" id="ARBA00001974"/>
    </source>
</evidence>
<reference evidence="7 8" key="1">
    <citation type="submission" date="2019-10" db="EMBL/GenBank/DDBJ databases">
        <title>Whole-genome sequence of the extremophile Heliorestis acidaminivorans DSM 24790.</title>
        <authorList>
            <person name="Kyndt J.A."/>
            <person name="Meyer T.E."/>
        </authorList>
    </citation>
    <scope>NUCLEOTIDE SEQUENCE [LARGE SCALE GENOMIC DNA]</scope>
    <source>
        <strain evidence="7 8">DSM 24790</strain>
    </source>
</reference>
<dbReference type="Pfam" id="PF12831">
    <property type="entry name" value="FAD_oxidored"/>
    <property type="match status" value="1"/>
</dbReference>
<dbReference type="PRINTS" id="PR00420">
    <property type="entry name" value="RNGMNOXGNASE"/>
</dbReference>
<keyword evidence="8" id="KW-1185">Reference proteome</keyword>
<name>A0A6I0EVI4_9FIRM</name>
<organism evidence="7 8">
    <name type="scientific">Heliorestis acidaminivorans</name>
    <dbReference type="NCBI Taxonomy" id="553427"/>
    <lineage>
        <taxon>Bacteria</taxon>
        <taxon>Bacillati</taxon>
        <taxon>Bacillota</taxon>
        <taxon>Clostridia</taxon>
        <taxon>Eubacteriales</taxon>
        <taxon>Heliobacteriaceae</taxon>
        <taxon>Heliorestis</taxon>
    </lineage>
</organism>
<dbReference type="PANTHER" id="PTHR43624">
    <property type="entry name" value="ELECTRON TRANSFER FLAVOPROTEIN-QUINONE OXIDOREDUCTASE YDIS-RELATED"/>
    <property type="match status" value="1"/>
</dbReference>
<keyword evidence="5" id="KW-0560">Oxidoreductase</keyword>
<evidence type="ECO:0000256" key="3">
    <source>
        <dbReference type="ARBA" id="ARBA00022630"/>
    </source>
</evidence>
<dbReference type="SUPFAM" id="SSF54373">
    <property type="entry name" value="FAD-linked reductases, C-terminal domain"/>
    <property type="match status" value="1"/>
</dbReference>
<evidence type="ECO:0000313" key="7">
    <source>
        <dbReference type="EMBL" id="KAB2953504.1"/>
    </source>
</evidence>
<dbReference type="AlphaFoldDB" id="A0A6I0EVI4"/>
<feature type="domain" description="FixC-like C-terminal" evidence="6">
    <location>
        <begin position="383"/>
        <end position="444"/>
    </location>
</feature>
<keyword evidence="3" id="KW-0285">Flavoprotein</keyword>
<dbReference type="Proteomes" id="UP000468766">
    <property type="component" value="Unassembled WGS sequence"/>
</dbReference>
<evidence type="ECO:0000313" key="8">
    <source>
        <dbReference type="Proteomes" id="UP000468766"/>
    </source>
</evidence>
<dbReference type="OrthoDB" id="2181at2"/>
<dbReference type="Gene3D" id="3.50.50.60">
    <property type="entry name" value="FAD/NAD(P)-binding domain"/>
    <property type="match status" value="1"/>
</dbReference>
<evidence type="ECO:0000259" key="6">
    <source>
        <dbReference type="Pfam" id="PF26311"/>
    </source>
</evidence>
<evidence type="ECO:0000256" key="2">
    <source>
        <dbReference type="ARBA" id="ARBA00006796"/>
    </source>
</evidence>